<evidence type="ECO:0000256" key="3">
    <source>
        <dbReference type="ARBA" id="ARBA00012454"/>
    </source>
</evidence>
<evidence type="ECO:0000313" key="11">
    <source>
        <dbReference type="Proteomes" id="UP000298602"/>
    </source>
</evidence>
<keyword evidence="11" id="KW-1185">Reference proteome</keyword>
<evidence type="ECO:0000313" key="10">
    <source>
        <dbReference type="EMBL" id="QCQ20870.1"/>
    </source>
</evidence>
<comment type="pathway">
    <text evidence="1">Cofactor biosynthesis; adenosylcobalamin biosynthesis; adenosylcobalamin from cob(II)yrinate a,c-diamide: step 2/7.</text>
</comment>
<dbReference type="SUPFAM" id="SSF52540">
    <property type="entry name" value="P-loop containing nucleoside triphosphate hydrolases"/>
    <property type="match status" value="1"/>
</dbReference>
<evidence type="ECO:0000256" key="1">
    <source>
        <dbReference type="ARBA" id="ARBA00005121"/>
    </source>
</evidence>
<comment type="catalytic activity">
    <reaction evidence="9">
        <text>2 cob(II)alamin + reduced [electron-transfer flavoprotein] + 2 ATP = 2 adenosylcob(III)alamin + 2 triphosphate + oxidized [electron-transfer flavoprotein] + 3 H(+)</text>
        <dbReference type="Rhea" id="RHEA:28671"/>
        <dbReference type="Rhea" id="RHEA-COMP:10685"/>
        <dbReference type="Rhea" id="RHEA-COMP:10686"/>
        <dbReference type="ChEBI" id="CHEBI:15378"/>
        <dbReference type="ChEBI" id="CHEBI:16304"/>
        <dbReference type="ChEBI" id="CHEBI:18036"/>
        <dbReference type="ChEBI" id="CHEBI:18408"/>
        <dbReference type="ChEBI" id="CHEBI:30616"/>
        <dbReference type="ChEBI" id="CHEBI:57692"/>
        <dbReference type="ChEBI" id="CHEBI:58307"/>
        <dbReference type="EC" id="2.5.1.17"/>
    </reaction>
</comment>
<sequence>MSDATEACMSKGLLLVFTGDGKGKTTAALGTALRAAGHGMNVLILQFIKGSWHYGELDAVKRLETVTLRTLGSGFTWQKENLDEDRRLAREGWRQAREAVLSGRYDLVILDELNIALSYGLLETEPVVQSLQRRPEHVHVIVTGRNAPEALVAAADTVTEMTAVKHHFRDQKIPAQKGIEF</sequence>
<evidence type="ECO:0000256" key="8">
    <source>
        <dbReference type="ARBA" id="ARBA00048555"/>
    </source>
</evidence>
<dbReference type="EMBL" id="CP040098">
    <property type="protein sequence ID" value="QCQ20870.1"/>
    <property type="molecule type" value="Genomic_DNA"/>
</dbReference>
<reference evidence="10 11" key="1">
    <citation type="submission" date="2019-05" db="EMBL/GenBank/DDBJ databases">
        <title>The Complete Genome Sequence of the n-alkane-degrading Desulfoglaeba alkanexedens ALDC reveals multiple alkylsuccinate synthase gene clusters.</title>
        <authorList>
            <person name="Callaghan A.V."/>
            <person name="Davidova I.A."/>
            <person name="Duncan K.E."/>
            <person name="Morris B."/>
            <person name="McInerney M.J."/>
        </authorList>
    </citation>
    <scope>NUCLEOTIDE SEQUENCE [LARGE SCALE GENOMIC DNA]</scope>
    <source>
        <strain evidence="10 11">ALDC</strain>
    </source>
</reference>
<dbReference type="OrthoDB" id="9810309at2"/>
<dbReference type="InterPro" id="IPR003724">
    <property type="entry name" value="CblAdoTrfase_CobA"/>
</dbReference>
<dbReference type="EC" id="2.5.1.17" evidence="3"/>
<evidence type="ECO:0000256" key="4">
    <source>
        <dbReference type="ARBA" id="ARBA00024929"/>
    </source>
</evidence>
<protein>
    <recommendedName>
        <fullName evidence="3">corrinoid adenosyltransferase</fullName>
        <ecNumber evidence="3">2.5.1.17</ecNumber>
    </recommendedName>
    <alternativeName>
        <fullName evidence="5">Cob(II)alamin adenosyltransferase</fullName>
    </alternativeName>
    <alternativeName>
        <fullName evidence="7">Cob(II)yrinic acid a,c-diamide adenosyltransferase</fullName>
    </alternativeName>
    <alternativeName>
        <fullName evidence="6">Cobinamide/cobalamin adenosyltransferase</fullName>
    </alternativeName>
</protein>
<dbReference type="PANTHER" id="PTHR46638">
    <property type="entry name" value="CORRINOID ADENOSYLTRANSFERASE"/>
    <property type="match status" value="1"/>
</dbReference>
<dbReference type="GO" id="GO:0009236">
    <property type="term" value="P:cobalamin biosynthetic process"/>
    <property type="evidence" value="ECO:0007669"/>
    <property type="project" value="UniProtKB-UniPathway"/>
</dbReference>
<dbReference type="PANTHER" id="PTHR46638:SF1">
    <property type="entry name" value="CORRINOID ADENOSYLTRANSFERASE"/>
    <property type="match status" value="1"/>
</dbReference>
<reference evidence="10 11" key="2">
    <citation type="submission" date="2019-05" db="EMBL/GenBank/DDBJ databases">
        <authorList>
            <person name="Suflita J.M."/>
            <person name="Marks C.R."/>
        </authorList>
    </citation>
    <scope>NUCLEOTIDE SEQUENCE [LARGE SCALE GENOMIC DNA]</scope>
    <source>
        <strain evidence="10 11">ALDC</strain>
    </source>
</reference>
<dbReference type="PIRSF" id="PIRSF015617">
    <property type="entry name" value="Adensltrnsf_CobA"/>
    <property type="match status" value="1"/>
</dbReference>
<dbReference type="KEGG" id="dax:FDQ92_00845"/>
<comment type="function">
    <text evidence="4">Required for both de novo synthesis of the corrin ring for the assimilation of exogenous corrinoids. Participates in the adenosylation of a variety of incomplete and complete corrinoids.</text>
</comment>
<proteinExistence type="inferred from homology"/>
<dbReference type="NCBIfam" id="TIGR00708">
    <property type="entry name" value="cobA"/>
    <property type="match status" value="1"/>
</dbReference>
<gene>
    <name evidence="10" type="primary">cobO</name>
    <name evidence="10" type="ORF">FDQ92_00845</name>
</gene>
<accession>A0A4P8KZN4</accession>
<name>A0A4P8KZN4_9BACT</name>
<dbReference type="GO" id="GO:0008817">
    <property type="term" value="F:corrinoid adenosyltransferase activity"/>
    <property type="evidence" value="ECO:0007669"/>
    <property type="project" value="UniProtKB-EC"/>
</dbReference>
<comment type="catalytic activity">
    <reaction evidence="8">
        <text>2 cob(II)yrinate a,c diamide + reduced [electron-transfer flavoprotein] + 2 ATP = 2 adenosylcob(III)yrinate a,c-diamide + 2 triphosphate + oxidized [electron-transfer flavoprotein] + 3 H(+)</text>
        <dbReference type="Rhea" id="RHEA:11528"/>
        <dbReference type="Rhea" id="RHEA-COMP:10685"/>
        <dbReference type="Rhea" id="RHEA-COMP:10686"/>
        <dbReference type="ChEBI" id="CHEBI:15378"/>
        <dbReference type="ChEBI" id="CHEBI:18036"/>
        <dbReference type="ChEBI" id="CHEBI:30616"/>
        <dbReference type="ChEBI" id="CHEBI:57692"/>
        <dbReference type="ChEBI" id="CHEBI:58307"/>
        <dbReference type="ChEBI" id="CHEBI:58503"/>
        <dbReference type="ChEBI" id="CHEBI:58537"/>
        <dbReference type="EC" id="2.5.1.17"/>
    </reaction>
</comment>
<evidence type="ECO:0000256" key="7">
    <source>
        <dbReference type="ARBA" id="ARBA00033354"/>
    </source>
</evidence>
<evidence type="ECO:0000256" key="9">
    <source>
        <dbReference type="ARBA" id="ARBA00048692"/>
    </source>
</evidence>
<dbReference type="NCBIfam" id="NF004637">
    <property type="entry name" value="PRK05986.1"/>
    <property type="match status" value="1"/>
</dbReference>
<evidence type="ECO:0000256" key="6">
    <source>
        <dbReference type="ARBA" id="ARBA00033334"/>
    </source>
</evidence>
<comment type="similarity">
    <text evidence="2">Belongs to the Cob(I)alamin adenosyltransferase family.</text>
</comment>
<organism evidence="10 11">
    <name type="scientific">Desulfoglaeba alkanexedens ALDC</name>
    <dbReference type="NCBI Taxonomy" id="980445"/>
    <lineage>
        <taxon>Bacteria</taxon>
        <taxon>Pseudomonadati</taxon>
        <taxon>Thermodesulfobacteriota</taxon>
        <taxon>Syntrophobacteria</taxon>
        <taxon>Syntrophobacterales</taxon>
        <taxon>Syntrophobacteraceae</taxon>
        <taxon>Desulfoglaeba</taxon>
    </lineage>
</organism>
<dbReference type="AlphaFoldDB" id="A0A4P8KZN4"/>
<dbReference type="GO" id="GO:0005524">
    <property type="term" value="F:ATP binding"/>
    <property type="evidence" value="ECO:0007669"/>
    <property type="project" value="InterPro"/>
</dbReference>
<dbReference type="Pfam" id="PF02572">
    <property type="entry name" value="CobA_CobO_BtuR"/>
    <property type="match status" value="1"/>
</dbReference>
<evidence type="ECO:0000256" key="5">
    <source>
        <dbReference type="ARBA" id="ARBA00031529"/>
    </source>
</evidence>
<dbReference type="CDD" id="cd00561">
    <property type="entry name" value="CobA_ACA"/>
    <property type="match status" value="1"/>
</dbReference>
<evidence type="ECO:0000256" key="2">
    <source>
        <dbReference type="ARBA" id="ARBA00007487"/>
    </source>
</evidence>
<dbReference type="Proteomes" id="UP000298602">
    <property type="component" value="Chromosome"/>
</dbReference>
<keyword evidence="10" id="KW-0808">Transferase</keyword>
<dbReference type="InterPro" id="IPR027417">
    <property type="entry name" value="P-loop_NTPase"/>
</dbReference>
<dbReference type="Gene3D" id="3.40.50.300">
    <property type="entry name" value="P-loop containing nucleotide triphosphate hydrolases"/>
    <property type="match status" value="1"/>
</dbReference>
<dbReference type="UniPathway" id="UPA00148">
    <property type="reaction ID" value="UER00233"/>
</dbReference>